<organism evidence="2">
    <name type="scientific">marine metagenome</name>
    <dbReference type="NCBI Taxonomy" id="408172"/>
    <lineage>
        <taxon>unclassified sequences</taxon>
        <taxon>metagenomes</taxon>
        <taxon>ecological metagenomes</taxon>
    </lineage>
</organism>
<sequence>MYMRAHLLVGLLLVSSLLAGCAESDVVVEEALGCTYTDATNYNESAVVDDGSCVYPEPPEPVLGCMYADALNYNAAATEDDGSCRYPVVPDPIPGCMYDDAYNYEANATEDDGSCVYDSDADGILDEFEEAGCTSASANNYNSSATEDDGSCDYDLDDDGVVDWAETVGCTDSNASNYDAGATDVNDGSCTYGYVMTLGEFLNAIDDPENSTFVEPLLENSSAVVRFWVVELAGEEEEGFGNPNANTTGIEFYMGHDPQSEVLYERSLMRMGTITFDQTTVQGPDGINYRNGNDDSGAWYYARDEVYEYENPFAEGEEDGPPPPDDEGDEEEACDPEEVDSAWASDWSVSSVNGVHTA</sequence>
<proteinExistence type="predicted"/>
<dbReference type="PROSITE" id="PS51257">
    <property type="entry name" value="PROKAR_LIPOPROTEIN"/>
    <property type="match status" value="1"/>
</dbReference>
<feature type="non-terminal residue" evidence="2">
    <location>
        <position position="358"/>
    </location>
</feature>
<evidence type="ECO:0000256" key="1">
    <source>
        <dbReference type="SAM" id="MobiDB-lite"/>
    </source>
</evidence>
<evidence type="ECO:0000313" key="2">
    <source>
        <dbReference type="EMBL" id="SUZ58687.1"/>
    </source>
</evidence>
<accession>A0A381NW64</accession>
<dbReference type="EMBL" id="UINC01000635">
    <property type="protein sequence ID" value="SUZ58687.1"/>
    <property type="molecule type" value="Genomic_DNA"/>
</dbReference>
<protein>
    <submittedName>
        <fullName evidence="2">Uncharacterized protein</fullName>
    </submittedName>
</protein>
<name>A0A381NW64_9ZZZZ</name>
<feature type="compositionally biased region" description="Acidic residues" evidence="1">
    <location>
        <begin position="315"/>
        <end position="340"/>
    </location>
</feature>
<gene>
    <name evidence="2" type="ORF">METZ01_LOCUS11541</name>
</gene>
<feature type="compositionally biased region" description="Low complexity" evidence="1">
    <location>
        <begin position="341"/>
        <end position="352"/>
    </location>
</feature>
<reference evidence="2" key="1">
    <citation type="submission" date="2018-05" db="EMBL/GenBank/DDBJ databases">
        <authorList>
            <person name="Lanie J.A."/>
            <person name="Ng W.-L."/>
            <person name="Kazmierczak K.M."/>
            <person name="Andrzejewski T.M."/>
            <person name="Davidsen T.M."/>
            <person name="Wayne K.J."/>
            <person name="Tettelin H."/>
            <person name="Glass J.I."/>
            <person name="Rusch D."/>
            <person name="Podicherti R."/>
            <person name="Tsui H.-C.T."/>
            <person name="Winkler M.E."/>
        </authorList>
    </citation>
    <scope>NUCLEOTIDE SEQUENCE</scope>
</reference>
<dbReference type="AlphaFoldDB" id="A0A381NW64"/>
<feature type="region of interest" description="Disordered" evidence="1">
    <location>
        <begin position="310"/>
        <end position="358"/>
    </location>
</feature>